<dbReference type="AlphaFoldDB" id="A0A1Y1Y059"/>
<feature type="domain" description="NAD(P)-binding" evidence="1">
    <location>
        <begin position="10"/>
        <end position="121"/>
    </location>
</feature>
<dbReference type="InterPro" id="IPR051783">
    <property type="entry name" value="NAD(P)-dependent_oxidoreduct"/>
</dbReference>
<dbReference type="Gene3D" id="3.40.50.720">
    <property type="entry name" value="NAD(P)-binding Rossmann-like Domain"/>
    <property type="match status" value="1"/>
</dbReference>
<dbReference type="OrthoDB" id="2130169at2759"/>
<proteinExistence type="predicted"/>
<dbReference type="InParanoid" id="A0A1Y1Y059"/>
<dbReference type="SUPFAM" id="SSF51735">
    <property type="entry name" value="NAD(P)-binding Rossmann-fold domains"/>
    <property type="match status" value="1"/>
</dbReference>
<dbReference type="InterPro" id="IPR016040">
    <property type="entry name" value="NAD(P)-bd_dom"/>
</dbReference>
<name>A0A1Y1Y059_9FUNG</name>
<dbReference type="InterPro" id="IPR036291">
    <property type="entry name" value="NAD(P)-bd_dom_sf"/>
</dbReference>
<evidence type="ECO:0000313" key="3">
    <source>
        <dbReference type="Proteomes" id="UP000193498"/>
    </source>
</evidence>
<dbReference type="EMBL" id="MCFE01000342">
    <property type="protein sequence ID" value="ORX91096.1"/>
    <property type="molecule type" value="Genomic_DNA"/>
</dbReference>
<sequence length="335" mass="36773">MAPTKVFITGATGYIGGTVLTDLLKSPEKYTISALVRKKEQGEKLEELGVTPIYGSLQDLDVLFEASKAADAVINTANADDLPSIQAIVKGLKAKNNKKAVLVHTSGTGVLTWDHDNMEPYDDEDMARIHSIPLRALHKEIDAWIYDNVDDITAAIIAPSTINGVGTGPFKKSSQQVINLAKASVKRGEVGYVGKRKDVIWGDVNINDLGDLYILVLDGLLAGKIESGKEGGWYFCTNSEHTWYKISEILASVLHNLGLVKNTNITEFEQEYLDEFLGGKYSTFAYGSNSRAVANRSRKIGWKPHGPNAYETLEEEIKYIIESGEIHSKATFKCC</sequence>
<protein>
    <submittedName>
        <fullName evidence="2">NAD(P)-binding protein</fullName>
    </submittedName>
</protein>
<dbReference type="PANTHER" id="PTHR48079">
    <property type="entry name" value="PROTEIN YEEZ"/>
    <property type="match status" value="1"/>
</dbReference>
<dbReference type="GO" id="GO:0004029">
    <property type="term" value="F:aldehyde dehydrogenase (NAD+) activity"/>
    <property type="evidence" value="ECO:0007669"/>
    <property type="project" value="TreeGrafter"/>
</dbReference>
<gene>
    <name evidence="2" type="ORF">K493DRAFT_356019</name>
</gene>
<reference evidence="2 3" key="1">
    <citation type="submission" date="2016-07" db="EMBL/GenBank/DDBJ databases">
        <title>Pervasive Adenine N6-methylation of Active Genes in Fungi.</title>
        <authorList>
            <consortium name="DOE Joint Genome Institute"/>
            <person name="Mondo S.J."/>
            <person name="Dannebaum R.O."/>
            <person name="Kuo R.C."/>
            <person name="Labutti K."/>
            <person name="Haridas S."/>
            <person name="Kuo A."/>
            <person name="Salamov A."/>
            <person name="Ahrendt S.R."/>
            <person name="Lipzen A."/>
            <person name="Sullivan W."/>
            <person name="Andreopoulos W.B."/>
            <person name="Clum A."/>
            <person name="Lindquist E."/>
            <person name="Daum C."/>
            <person name="Ramamoorthy G.K."/>
            <person name="Gryganskyi A."/>
            <person name="Culley D."/>
            <person name="Magnuson J.K."/>
            <person name="James T.Y."/>
            <person name="O'Malley M.A."/>
            <person name="Stajich J.E."/>
            <person name="Spatafora J.W."/>
            <person name="Visel A."/>
            <person name="Grigoriev I.V."/>
        </authorList>
    </citation>
    <scope>NUCLEOTIDE SEQUENCE [LARGE SCALE GENOMIC DNA]</scope>
    <source>
        <strain evidence="2 3">CBS 931.73</strain>
    </source>
</reference>
<comment type="caution">
    <text evidence="2">The sequence shown here is derived from an EMBL/GenBank/DDBJ whole genome shotgun (WGS) entry which is preliminary data.</text>
</comment>
<dbReference type="STRING" id="1314790.A0A1Y1Y059"/>
<accession>A0A1Y1Y059</accession>
<dbReference type="GO" id="GO:0005737">
    <property type="term" value="C:cytoplasm"/>
    <property type="evidence" value="ECO:0007669"/>
    <property type="project" value="TreeGrafter"/>
</dbReference>
<dbReference type="PANTHER" id="PTHR48079:SF6">
    <property type="entry name" value="NAD(P)-BINDING DOMAIN-CONTAINING PROTEIN-RELATED"/>
    <property type="match status" value="1"/>
</dbReference>
<dbReference type="Pfam" id="PF13460">
    <property type="entry name" value="NAD_binding_10"/>
    <property type="match status" value="1"/>
</dbReference>
<evidence type="ECO:0000259" key="1">
    <source>
        <dbReference type="Pfam" id="PF13460"/>
    </source>
</evidence>
<keyword evidence="3" id="KW-1185">Reference proteome</keyword>
<organism evidence="2 3">
    <name type="scientific">Basidiobolus meristosporus CBS 931.73</name>
    <dbReference type="NCBI Taxonomy" id="1314790"/>
    <lineage>
        <taxon>Eukaryota</taxon>
        <taxon>Fungi</taxon>
        <taxon>Fungi incertae sedis</taxon>
        <taxon>Zoopagomycota</taxon>
        <taxon>Entomophthoromycotina</taxon>
        <taxon>Basidiobolomycetes</taxon>
        <taxon>Basidiobolales</taxon>
        <taxon>Basidiobolaceae</taxon>
        <taxon>Basidiobolus</taxon>
    </lineage>
</organism>
<dbReference type="Proteomes" id="UP000193498">
    <property type="component" value="Unassembled WGS sequence"/>
</dbReference>
<evidence type="ECO:0000313" key="2">
    <source>
        <dbReference type="EMBL" id="ORX91096.1"/>
    </source>
</evidence>